<dbReference type="SUPFAM" id="SSF64518">
    <property type="entry name" value="Phase 1 flagellin"/>
    <property type="match status" value="1"/>
</dbReference>
<dbReference type="Gene3D" id="1.20.1330.10">
    <property type="entry name" value="f41 fragment of flagellin, N-terminal domain"/>
    <property type="match status" value="1"/>
</dbReference>
<feature type="domain" description="Flagellin C-terminal" evidence="5">
    <location>
        <begin position="282"/>
        <end position="358"/>
    </location>
</feature>
<dbReference type="Pfam" id="PF00700">
    <property type="entry name" value="Flagellin_C"/>
    <property type="match status" value="1"/>
</dbReference>
<dbReference type="GO" id="GO:0005198">
    <property type="term" value="F:structural molecule activity"/>
    <property type="evidence" value="ECO:0007669"/>
    <property type="project" value="UniProtKB-UniRule"/>
</dbReference>
<gene>
    <name evidence="6" type="ORF">SAMN02745775_10116</name>
</gene>
<dbReference type="STRING" id="1123062.SAMN02745775_10116"/>
<evidence type="ECO:0000256" key="3">
    <source>
        <dbReference type="RuleBase" id="RU362073"/>
    </source>
</evidence>
<dbReference type="OrthoDB" id="7265253at2"/>
<organism evidence="6 7">
    <name type="scientific">Falsiroseomonas stagni DSM 19981</name>
    <dbReference type="NCBI Taxonomy" id="1123062"/>
    <lineage>
        <taxon>Bacteria</taxon>
        <taxon>Pseudomonadati</taxon>
        <taxon>Pseudomonadota</taxon>
        <taxon>Alphaproteobacteria</taxon>
        <taxon>Acetobacterales</taxon>
        <taxon>Roseomonadaceae</taxon>
        <taxon>Falsiroseomonas</taxon>
    </lineage>
</organism>
<comment type="subcellular location">
    <subcellularLocation>
        <location evidence="3">Secreted</location>
    </subcellularLocation>
    <subcellularLocation>
        <location evidence="3">Bacterial flagellum</location>
    </subcellularLocation>
</comment>
<sequence length="359" mass="36730">MAMTISGFAAIDRASEAASQLRARLADQTRQTSGGQRAATYAGLGGDARRAIDLRSEVARHESLARAAERGEARAAVTQSALSRLSTITTDMVATATALLSGGATQVSAAAIGARSALREVTGMINERYQGESLFGGADLDGTPIPGRVEDGNLFAAIRDAMKGMASGGGGALRATMRDLGASNDPAITPFSAYATAAANGEVEDSLASVPVSEGGAVEIGLYPNRNAGAMPSRDADSTGSWARDLIYSLSVIANLDQLGTTGGADYQQVVTGALGALRAGLSGVSDEAAGLGTAEQRLSDSRVRHSDLATQLEGQLSEVEGVDLAEAISRAQATQTQLEASYRSLAMLSNLSLTKFLG</sequence>
<dbReference type="PANTHER" id="PTHR42792:SF1">
    <property type="entry name" value="FLAGELLAR HOOK-ASSOCIATED PROTEIN 3"/>
    <property type="match status" value="1"/>
</dbReference>
<keyword evidence="6" id="KW-0966">Cell projection</keyword>
<dbReference type="InterPro" id="IPR046358">
    <property type="entry name" value="Flagellin_C"/>
</dbReference>
<accession>A0A1I3X8A8</accession>
<feature type="domain" description="Flagellin N-terminal" evidence="4">
    <location>
        <begin position="16"/>
        <end position="137"/>
    </location>
</feature>
<evidence type="ECO:0000256" key="2">
    <source>
        <dbReference type="ARBA" id="ARBA00023143"/>
    </source>
</evidence>
<dbReference type="GO" id="GO:0005576">
    <property type="term" value="C:extracellular region"/>
    <property type="evidence" value="ECO:0007669"/>
    <property type="project" value="UniProtKB-SubCell"/>
</dbReference>
<evidence type="ECO:0000259" key="4">
    <source>
        <dbReference type="Pfam" id="PF00669"/>
    </source>
</evidence>
<comment type="function">
    <text evidence="3">Flagellin is the subunit protein which polymerizes to form the filaments of bacterial flagella.</text>
</comment>
<name>A0A1I3X8A8_9PROT</name>
<evidence type="ECO:0000256" key="1">
    <source>
        <dbReference type="ARBA" id="ARBA00005709"/>
    </source>
</evidence>
<keyword evidence="2 3" id="KW-0975">Bacterial flagellum</keyword>
<keyword evidence="3" id="KW-0964">Secreted</keyword>
<dbReference type="InterPro" id="IPR001029">
    <property type="entry name" value="Flagellin_N"/>
</dbReference>
<dbReference type="InterPro" id="IPR001492">
    <property type="entry name" value="Flagellin"/>
</dbReference>
<keyword evidence="7" id="KW-1185">Reference proteome</keyword>
<keyword evidence="6" id="KW-0282">Flagellum</keyword>
<evidence type="ECO:0000313" key="7">
    <source>
        <dbReference type="Proteomes" id="UP000199473"/>
    </source>
</evidence>
<dbReference type="PANTHER" id="PTHR42792">
    <property type="entry name" value="FLAGELLIN"/>
    <property type="match status" value="1"/>
</dbReference>
<evidence type="ECO:0000259" key="5">
    <source>
        <dbReference type="Pfam" id="PF00700"/>
    </source>
</evidence>
<evidence type="ECO:0000313" key="6">
    <source>
        <dbReference type="EMBL" id="SFK15101.1"/>
    </source>
</evidence>
<reference evidence="6 7" key="1">
    <citation type="submission" date="2016-10" db="EMBL/GenBank/DDBJ databases">
        <authorList>
            <person name="de Groot N.N."/>
        </authorList>
    </citation>
    <scope>NUCLEOTIDE SEQUENCE [LARGE SCALE GENOMIC DNA]</scope>
    <source>
        <strain evidence="6 7">DSM 19981</strain>
    </source>
</reference>
<dbReference type="GO" id="GO:0009288">
    <property type="term" value="C:bacterial-type flagellum"/>
    <property type="evidence" value="ECO:0007669"/>
    <property type="project" value="UniProtKB-SubCell"/>
</dbReference>
<proteinExistence type="inferred from homology"/>
<keyword evidence="6" id="KW-0969">Cilium</keyword>
<dbReference type="AlphaFoldDB" id="A0A1I3X8A8"/>
<dbReference type="Proteomes" id="UP000199473">
    <property type="component" value="Unassembled WGS sequence"/>
</dbReference>
<dbReference type="EMBL" id="FOSQ01000001">
    <property type="protein sequence ID" value="SFK15101.1"/>
    <property type="molecule type" value="Genomic_DNA"/>
</dbReference>
<protein>
    <recommendedName>
        <fullName evidence="3">Flagellin</fullName>
    </recommendedName>
</protein>
<dbReference type="Pfam" id="PF00669">
    <property type="entry name" value="Flagellin_N"/>
    <property type="match status" value="1"/>
</dbReference>
<comment type="similarity">
    <text evidence="1 3">Belongs to the bacterial flagellin family.</text>
</comment>